<gene>
    <name evidence="1" type="ORF">MgSA37_02202</name>
</gene>
<dbReference type="AlphaFoldDB" id="A0A0X8X1Q5"/>
<name>A0A0X8X1Q5_9SPHI</name>
<proteinExistence type="predicted"/>
<sequence length="48" mass="5365">MDNRCGVKIFQTLLTTRFIISPIKEAEAGADFISMAFFESPRIAPEMA</sequence>
<dbReference type="KEGG" id="mgot:MgSA37_02202"/>
<evidence type="ECO:0000313" key="2">
    <source>
        <dbReference type="Proteomes" id="UP000218263"/>
    </source>
</evidence>
<evidence type="ECO:0000313" key="1">
    <source>
        <dbReference type="EMBL" id="BAU54031.1"/>
    </source>
</evidence>
<keyword evidence="2" id="KW-1185">Reference proteome</keyword>
<reference evidence="1 2" key="1">
    <citation type="submission" date="2015-12" db="EMBL/GenBank/DDBJ databases">
        <title>Genome sequence of Mucilaginibacter gotjawali.</title>
        <authorList>
            <person name="Lee J.S."/>
            <person name="Lee K.C."/>
            <person name="Kim K.K."/>
            <person name="Lee B.W."/>
        </authorList>
    </citation>
    <scope>NUCLEOTIDE SEQUENCE [LARGE SCALE GENOMIC DNA]</scope>
    <source>
        <strain evidence="1 2">SA3-7</strain>
    </source>
</reference>
<dbReference type="EMBL" id="AP017313">
    <property type="protein sequence ID" value="BAU54031.1"/>
    <property type="molecule type" value="Genomic_DNA"/>
</dbReference>
<accession>A0A0X8X1Q5</accession>
<protein>
    <submittedName>
        <fullName evidence="1">Uncharacterized protein</fullName>
    </submittedName>
</protein>
<organism evidence="1 2">
    <name type="scientific">Mucilaginibacter gotjawali</name>
    <dbReference type="NCBI Taxonomy" id="1550579"/>
    <lineage>
        <taxon>Bacteria</taxon>
        <taxon>Pseudomonadati</taxon>
        <taxon>Bacteroidota</taxon>
        <taxon>Sphingobacteriia</taxon>
        <taxon>Sphingobacteriales</taxon>
        <taxon>Sphingobacteriaceae</taxon>
        <taxon>Mucilaginibacter</taxon>
    </lineage>
</organism>
<dbReference type="Proteomes" id="UP000218263">
    <property type="component" value="Chromosome"/>
</dbReference>